<name>Q75KH6_ORYSJ</name>
<evidence type="ECO:0000313" key="3">
    <source>
        <dbReference type="Proteomes" id="UP000000763"/>
    </source>
</evidence>
<dbReference type="AlphaFoldDB" id="Q75KH6"/>
<reference evidence="3" key="2">
    <citation type="journal article" date="2005" name="Nature">
        <title>The map-based sequence of the rice genome.</title>
        <authorList>
            <consortium name="International rice genome sequencing project (IRGSP)"/>
            <person name="Matsumoto T."/>
            <person name="Wu J."/>
            <person name="Kanamori H."/>
            <person name="Katayose Y."/>
            <person name="Fujisawa M."/>
            <person name="Namiki N."/>
            <person name="Mizuno H."/>
            <person name="Yamamoto K."/>
            <person name="Antonio B.A."/>
            <person name="Baba T."/>
            <person name="Sakata K."/>
            <person name="Nagamura Y."/>
            <person name="Aoki H."/>
            <person name="Arikawa K."/>
            <person name="Arita K."/>
            <person name="Bito T."/>
            <person name="Chiden Y."/>
            <person name="Fujitsuka N."/>
            <person name="Fukunaka R."/>
            <person name="Hamada M."/>
            <person name="Harada C."/>
            <person name="Hayashi A."/>
            <person name="Hijishita S."/>
            <person name="Honda M."/>
            <person name="Hosokawa S."/>
            <person name="Ichikawa Y."/>
            <person name="Idonuma A."/>
            <person name="Iijima M."/>
            <person name="Ikeda M."/>
            <person name="Ikeno M."/>
            <person name="Ito K."/>
            <person name="Ito S."/>
            <person name="Ito T."/>
            <person name="Ito Y."/>
            <person name="Ito Y."/>
            <person name="Iwabuchi A."/>
            <person name="Kamiya K."/>
            <person name="Karasawa W."/>
            <person name="Kurita K."/>
            <person name="Katagiri S."/>
            <person name="Kikuta A."/>
            <person name="Kobayashi H."/>
            <person name="Kobayashi N."/>
            <person name="Machita K."/>
            <person name="Maehara T."/>
            <person name="Masukawa M."/>
            <person name="Mizubayashi T."/>
            <person name="Mukai Y."/>
            <person name="Nagasaki H."/>
            <person name="Nagata Y."/>
            <person name="Naito S."/>
            <person name="Nakashima M."/>
            <person name="Nakama Y."/>
            <person name="Nakamichi Y."/>
            <person name="Nakamura M."/>
            <person name="Meguro A."/>
            <person name="Negishi M."/>
            <person name="Ohta I."/>
            <person name="Ohta T."/>
            <person name="Okamoto M."/>
            <person name="Ono N."/>
            <person name="Saji S."/>
            <person name="Sakaguchi M."/>
            <person name="Sakai K."/>
            <person name="Shibata M."/>
            <person name="Shimokawa T."/>
            <person name="Song J."/>
            <person name="Takazaki Y."/>
            <person name="Terasawa K."/>
            <person name="Tsugane M."/>
            <person name="Tsuji K."/>
            <person name="Ueda S."/>
            <person name="Waki K."/>
            <person name="Yamagata H."/>
            <person name="Yamamoto M."/>
            <person name="Yamamoto S."/>
            <person name="Yamane H."/>
            <person name="Yoshiki S."/>
            <person name="Yoshihara R."/>
            <person name="Yukawa K."/>
            <person name="Zhong H."/>
            <person name="Yano M."/>
            <person name="Yuan Q."/>
            <person name="Ouyang S."/>
            <person name="Liu J."/>
            <person name="Jones K.M."/>
            <person name="Gansberger K."/>
            <person name="Moffat K."/>
            <person name="Hill J."/>
            <person name="Bera J."/>
            <person name="Fadrosh D."/>
            <person name="Jin S."/>
            <person name="Johri S."/>
            <person name="Kim M."/>
            <person name="Overton L."/>
            <person name="Reardon M."/>
            <person name="Tsitrin T."/>
            <person name="Vuong H."/>
            <person name="Weaver B."/>
            <person name="Ciecko A."/>
            <person name="Tallon L."/>
            <person name="Jackson J."/>
            <person name="Pai G."/>
            <person name="Aken S.V."/>
            <person name="Utterback T."/>
            <person name="Reidmuller S."/>
            <person name="Feldblyum T."/>
            <person name="Hsiao J."/>
            <person name="Zismann V."/>
            <person name="Iobst S."/>
            <person name="de Vazeille A.R."/>
            <person name="Buell C.R."/>
            <person name="Ying K."/>
            <person name="Li Y."/>
            <person name="Lu T."/>
            <person name="Huang Y."/>
            <person name="Zhao Q."/>
            <person name="Feng Q."/>
            <person name="Zhang L."/>
            <person name="Zhu J."/>
            <person name="Weng Q."/>
            <person name="Mu J."/>
            <person name="Lu Y."/>
            <person name="Fan D."/>
            <person name="Liu Y."/>
            <person name="Guan J."/>
            <person name="Zhang Y."/>
            <person name="Yu S."/>
            <person name="Liu X."/>
            <person name="Zhang Y."/>
            <person name="Hong G."/>
            <person name="Han B."/>
            <person name="Choisne N."/>
            <person name="Demange N."/>
            <person name="Orjeda G."/>
            <person name="Samain S."/>
            <person name="Cattolico L."/>
            <person name="Pelletier E."/>
            <person name="Couloux A."/>
            <person name="Segurens B."/>
            <person name="Wincker P."/>
            <person name="D'Hont A."/>
            <person name="Scarpelli C."/>
            <person name="Weissenbach J."/>
            <person name="Salanoubat M."/>
            <person name="Quetier F."/>
            <person name="Yu Y."/>
            <person name="Kim H.R."/>
            <person name="Rambo T."/>
            <person name="Currie J."/>
            <person name="Collura K."/>
            <person name="Luo M."/>
            <person name="Yang T."/>
            <person name="Ammiraju J.S.S."/>
            <person name="Engler F."/>
            <person name="Soderlund C."/>
            <person name="Wing R.A."/>
            <person name="Palmer L.E."/>
            <person name="de la Bastide M."/>
            <person name="Spiegel L."/>
            <person name="Nascimento L."/>
            <person name="Zutavern T."/>
            <person name="O'Shaughnessy A."/>
            <person name="Dike S."/>
            <person name="Dedhia N."/>
            <person name="Preston R."/>
            <person name="Balija V."/>
            <person name="McCombie W.R."/>
            <person name="Chow T."/>
            <person name="Chen H."/>
            <person name="Chung M."/>
            <person name="Chen C."/>
            <person name="Shaw J."/>
            <person name="Wu H."/>
            <person name="Hsiao K."/>
            <person name="Chao Y."/>
            <person name="Chu M."/>
            <person name="Cheng C."/>
            <person name="Hour A."/>
            <person name="Lee P."/>
            <person name="Lin S."/>
            <person name="Lin Y."/>
            <person name="Liou J."/>
            <person name="Liu S."/>
            <person name="Hsing Y."/>
            <person name="Raghuvanshi S."/>
            <person name="Mohanty A."/>
            <person name="Bharti A.K."/>
            <person name="Gaur A."/>
            <person name="Gupta V."/>
            <person name="Kumar D."/>
            <person name="Ravi V."/>
            <person name="Vij S."/>
            <person name="Kapur A."/>
            <person name="Khurana P."/>
            <person name="Khurana P."/>
            <person name="Khurana J.P."/>
            <person name="Tyagi A.K."/>
            <person name="Gaikwad K."/>
            <person name="Singh A."/>
            <person name="Dalal V."/>
            <person name="Srivastava S."/>
            <person name="Dixit A."/>
            <person name="Pal A.K."/>
            <person name="Ghazi I.A."/>
            <person name="Yadav M."/>
            <person name="Pandit A."/>
            <person name="Bhargava A."/>
            <person name="Sureshbabu K."/>
            <person name="Batra K."/>
            <person name="Sharma T.R."/>
            <person name="Mohapatra T."/>
            <person name="Singh N.K."/>
            <person name="Messing J."/>
            <person name="Nelson A.B."/>
            <person name="Fuks G."/>
            <person name="Kavchok S."/>
            <person name="Keizer G."/>
            <person name="Linton E."/>
            <person name="Llaca V."/>
            <person name="Song R."/>
            <person name="Tanyolac B."/>
            <person name="Young S."/>
            <person name="Ho-Il K."/>
            <person name="Hahn J.H."/>
            <person name="Sangsakoo G."/>
            <person name="Vanavichit A."/>
            <person name="de Mattos Luiz.A.T."/>
            <person name="Zimmer P.D."/>
            <person name="Malone G."/>
            <person name="Dellagostin O."/>
            <person name="de Oliveira A.C."/>
            <person name="Bevan M."/>
            <person name="Bancroft I."/>
            <person name="Minx P."/>
            <person name="Cordum H."/>
            <person name="Wilson R."/>
            <person name="Cheng Z."/>
            <person name="Jin W."/>
            <person name="Jiang J."/>
            <person name="Leong S.A."/>
            <person name="Iwama H."/>
            <person name="Gojobori T."/>
            <person name="Itoh T."/>
            <person name="Niimura Y."/>
            <person name="Fujii Y."/>
            <person name="Habara T."/>
            <person name="Sakai H."/>
            <person name="Sato Y."/>
            <person name="Wilson G."/>
            <person name="Kumar K."/>
            <person name="McCouch S."/>
            <person name="Juretic N."/>
            <person name="Hoen D."/>
            <person name="Wright S."/>
            <person name="Bruskiewich R."/>
            <person name="Bureau T."/>
            <person name="Miyao A."/>
            <person name="Hirochika H."/>
            <person name="Nishikawa T."/>
            <person name="Kadowaki K."/>
            <person name="Sugiura M."/>
            <person name="Burr B."/>
            <person name="Sasaki T."/>
        </authorList>
    </citation>
    <scope>NUCLEOTIDE SEQUENCE [LARGE SCALE GENOMIC DNA]</scope>
    <source>
        <strain evidence="3">cv. Nipponbare</strain>
    </source>
</reference>
<dbReference type="EMBL" id="AC107085">
    <property type="protein sequence ID" value="AAV31253.1"/>
    <property type="molecule type" value="Genomic_DNA"/>
</dbReference>
<organism evidence="1 3">
    <name type="scientific">Oryza sativa subsp. japonica</name>
    <name type="common">Rice</name>
    <dbReference type="NCBI Taxonomy" id="39947"/>
    <lineage>
        <taxon>Eukaryota</taxon>
        <taxon>Viridiplantae</taxon>
        <taxon>Streptophyta</taxon>
        <taxon>Embryophyta</taxon>
        <taxon>Tracheophyta</taxon>
        <taxon>Spermatophyta</taxon>
        <taxon>Magnoliopsida</taxon>
        <taxon>Liliopsida</taxon>
        <taxon>Poales</taxon>
        <taxon>Poaceae</taxon>
        <taxon>BOP clade</taxon>
        <taxon>Oryzoideae</taxon>
        <taxon>Oryzeae</taxon>
        <taxon>Oryzinae</taxon>
        <taxon>Oryza</taxon>
        <taxon>Oryza sativa</taxon>
    </lineage>
</organism>
<sequence>MEAAAVLKHRRRRQRVLLEPSLSLCCGGFLSASARMAEARRSQLGGNPNPRAMQRRFGVASEEGSSSLPGLIGATRYPIGPSGLTLVRCPRCGSAVVECRSWRQGDAFSSNARITNNLCQIVVHSSSGLRAIRRWWKQWSLIILMRPFRHETAQKWKVQVQIAQNDSFMFGNKQQATNSYTYQIWQQRTSNPFRFRQRSKFSHITKGHRFRSKFRHYRFRFREV</sequence>
<protein>
    <submittedName>
        <fullName evidence="1">Uncharacterized protein</fullName>
    </submittedName>
</protein>
<dbReference type="Proteomes" id="UP000000763">
    <property type="component" value="Chromosome 5"/>
</dbReference>
<dbReference type="EMBL" id="AC105258">
    <property type="protein sequence ID" value="AAS86395.1"/>
    <property type="molecule type" value="Genomic_DNA"/>
</dbReference>
<gene>
    <name evidence="1" type="ORF">OJ1057_G07.8</name>
    <name evidence="2" type="ORF">OJ1764_D01.1</name>
</gene>
<reference evidence="2" key="1">
    <citation type="submission" date="2004-10" db="EMBL/GenBank/DDBJ databases">
        <title>Oryza sativa BAC OJ1764_D01 genomic sequence.</title>
        <authorList>
            <person name="Chow T.-Y."/>
            <person name="Hsing Y.-I.C."/>
            <person name="Chen C.-S."/>
            <person name="Chen H.-H."/>
            <person name="Liu S.-M."/>
            <person name="Chao Y.-T."/>
            <person name="Chang S.-J."/>
            <person name="Chen H.-C."/>
            <person name="Chen S.-K."/>
            <person name="Chen T.-R."/>
            <person name="Chen Y.-L."/>
            <person name="Cheng C.-H."/>
            <person name="Chung C.-I."/>
            <person name="Han S.-Y."/>
            <person name="Hsiao S.-H."/>
            <person name="Hsiung J.-N."/>
            <person name="Hsu C.-H."/>
            <person name="Huang J.-J."/>
            <person name="Kau P.-I."/>
            <person name="Lee M.-C."/>
            <person name="Leu H.-L."/>
            <person name="Li Y.-F."/>
            <person name="Lin S.-J."/>
            <person name="Lin Y.-C."/>
            <person name="Wu S.-W."/>
            <person name="Yu C.-Y."/>
            <person name="Yu S.-W."/>
            <person name="Wu H.-P."/>
            <person name="Shaw J.-F."/>
        </authorList>
    </citation>
    <scope>NUCLEOTIDE SEQUENCE</scope>
</reference>
<evidence type="ECO:0000313" key="2">
    <source>
        <dbReference type="EMBL" id="AAV31253.1"/>
    </source>
</evidence>
<reference evidence="3" key="4">
    <citation type="journal article" date="2008" name="Nucleic Acids Res.">
        <title>The rice annotation project database (RAP-DB): 2008 update.</title>
        <authorList>
            <consortium name="The rice annotation project (RAP)"/>
        </authorList>
    </citation>
    <scope>GENOME REANNOTATION</scope>
    <source>
        <strain evidence="3">cv. Nipponbare</strain>
    </source>
</reference>
<accession>Q75KH6</accession>
<proteinExistence type="predicted"/>
<reference evidence="1" key="3">
    <citation type="submission" date="2005-01" db="EMBL/GenBank/DDBJ databases">
        <title>Oryza sativa BAC OJ1057_G07 genomic sequence.</title>
        <authorList>
            <person name="Chow T.-Y."/>
            <person name="Hsing Y.-I.C."/>
            <person name="Chen C.-S."/>
            <person name="Chen H.-H."/>
            <person name="Liu S.-M."/>
            <person name="Chao Y.-T."/>
            <person name="Chang S.-J."/>
            <person name="Chen H.-C."/>
            <person name="Chen S.-K."/>
            <person name="Chen T.-R."/>
            <person name="Chen Y.-L."/>
            <person name="Cheng C.-H."/>
            <person name="Chung C.-I."/>
            <person name="Han S.-Y."/>
            <person name="Hsiao S.-H."/>
            <person name="Hsiung J.-N."/>
            <person name="Hsu C.-H."/>
            <person name="Hsu C.-T."/>
            <person name="Huang J.-J."/>
            <person name="Kau P.-I."/>
            <person name="Lee H.-F."/>
            <person name="Lee M.-C."/>
            <person name="Leu H.-L."/>
            <person name="Li Y.-F."/>
            <person name="Lin S.-J."/>
            <person name="Lin Y.-C."/>
            <person name="Lu P.-C."/>
            <person name="Wei F.-J."/>
            <person name="Wu C.-C."/>
            <person name="Wu S.-W."/>
            <person name="Yang K.-C."/>
            <person name="Yu C.-Y."/>
            <person name="Yu S.-W."/>
            <person name="Wu H.-P."/>
            <person name="Shaw J.-F."/>
        </authorList>
    </citation>
    <scope>NUCLEOTIDE SEQUENCE</scope>
</reference>
<evidence type="ECO:0000313" key="1">
    <source>
        <dbReference type="EMBL" id="AAS86395.1"/>
    </source>
</evidence>